<accession>A0A8J6TYY8</accession>
<dbReference type="EC" id="4.2.99.18" evidence="2"/>
<evidence type="ECO:0000256" key="1">
    <source>
        <dbReference type="ARBA" id="ARBA00010679"/>
    </source>
</evidence>
<dbReference type="CDD" id="cd00056">
    <property type="entry name" value="ENDO3c"/>
    <property type="match status" value="1"/>
</dbReference>
<keyword evidence="7" id="KW-0511">Multifunctional enzyme</keyword>
<keyword evidence="6" id="KW-0456">Lyase</keyword>
<dbReference type="PANTHER" id="PTHR10242:SF2">
    <property type="entry name" value="N-GLYCOSYLASE_DNA LYASE"/>
    <property type="match status" value="1"/>
</dbReference>
<comment type="similarity">
    <text evidence="1">Belongs to the type-1 OGG1 family.</text>
</comment>
<dbReference type="Gene3D" id="1.10.340.30">
    <property type="entry name" value="Hypothetical protein, domain 2"/>
    <property type="match status" value="1"/>
</dbReference>
<evidence type="ECO:0000259" key="10">
    <source>
        <dbReference type="SMART" id="SM00478"/>
    </source>
</evidence>
<dbReference type="Gene3D" id="1.10.1670.10">
    <property type="entry name" value="Helix-hairpin-Helix base-excision DNA repair enzymes (C-terminal)"/>
    <property type="match status" value="1"/>
</dbReference>
<dbReference type="EMBL" id="JACRTL010000002">
    <property type="protein sequence ID" value="MBC8610647.1"/>
    <property type="molecule type" value="Genomic_DNA"/>
</dbReference>
<dbReference type="Gene3D" id="3.30.310.260">
    <property type="match status" value="1"/>
</dbReference>
<evidence type="ECO:0000313" key="12">
    <source>
        <dbReference type="Proteomes" id="UP000632659"/>
    </source>
</evidence>
<dbReference type="RefSeq" id="WP_187536383.1">
    <property type="nucleotide sequence ID" value="NZ_JACRTL010000002.1"/>
</dbReference>
<evidence type="ECO:0000256" key="6">
    <source>
        <dbReference type="ARBA" id="ARBA00023239"/>
    </source>
</evidence>
<keyword evidence="8" id="KW-0326">Glycosidase</keyword>
<keyword evidence="3" id="KW-0227">DNA damage</keyword>
<evidence type="ECO:0000256" key="7">
    <source>
        <dbReference type="ARBA" id="ARBA00023268"/>
    </source>
</evidence>
<dbReference type="PANTHER" id="PTHR10242">
    <property type="entry name" value="8-OXOGUANINE DNA GLYCOSYLASE"/>
    <property type="match status" value="1"/>
</dbReference>
<organism evidence="11 12">
    <name type="scientific">Massiliimalia timonensis</name>
    <dbReference type="NCBI Taxonomy" id="1987501"/>
    <lineage>
        <taxon>Bacteria</taxon>
        <taxon>Bacillati</taxon>
        <taxon>Bacillota</taxon>
        <taxon>Clostridia</taxon>
        <taxon>Eubacteriales</taxon>
        <taxon>Oscillospiraceae</taxon>
        <taxon>Massiliimalia</taxon>
    </lineage>
</organism>
<evidence type="ECO:0000256" key="5">
    <source>
        <dbReference type="ARBA" id="ARBA00023204"/>
    </source>
</evidence>
<dbReference type="GO" id="GO:0140078">
    <property type="term" value="F:class I DNA-(apurinic or apyrimidinic site) endonuclease activity"/>
    <property type="evidence" value="ECO:0007669"/>
    <property type="project" value="UniProtKB-EC"/>
</dbReference>
<comment type="caution">
    <text evidence="11">The sequence shown here is derived from an EMBL/GenBank/DDBJ whole genome shotgun (WGS) entry which is preliminary data.</text>
</comment>
<protein>
    <recommendedName>
        <fullName evidence="2">DNA-(apurinic or apyrimidinic site) lyase</fullName>
        <ecNumber evidence="2">4.2.99.18</ecNumber>
    </recommendedName>
</protein>
<dbReference type="GO" id="GO:0006284">
    <property type="term" value="P:base-excision repair"/>
    <property type="evidence" value="ECO:0007669"/>
    <property type="project" value="InterPro"/>
</dbReference>
<dbReference type="Pfam" id="PF00730">
    <property type="entry name" value="HhH-GPD"/>
    <property type="match status" value="1"/>
</dbReference>
<comment type="catalytic activity">
    <reaction evidence="9">
        <text>2'-deoxyribonucleotide-(2'-deoxyribose 5'-phosphate)-2'-deoxyribonucleotide-DNA = a 3'-end 2'-deoxyribonucleotide-(2,3-dehydro-2,3-deoxyribose 5'-phosphate)-DNA + a 5'-end 5'-phospho-2'-deoxyribonucleoside-DNA + H(+)</text>
        <dbReference type="Rhea" id="RHEA:66592"/>
        <dbReference type="Rhea" id="RHEA-COMP:13180"/>
        <dbReference type="Rhea" id="RHEA-COMP:16897"/>
        <dbReference type="Rhea" id="RHEA-COMP:17067"/>
        <dbReference type="ChEBI" id="CHEBI:15378"/>
        <dbReference type="ChEBI" id="CHEBI:136412"/>
        <dbReference type="ChEBI" id="CHEBI:157695"/>
        <dbReference type="ChEBI" id="CHEBI:167181"/>
        <dbReference type="EC" id="4.2.99.18"/>
    </reaction>
</comment>
<evidence type="ECO:0000313" key="11">
    <source>
        <dbReference type="EMBL" id="MBC8610647.1"/>
    </source>
</evidence>
<dbReference type="SMART" id="SM00478">
    <property type="entry name" value="ENDO3c"/>
    <property type="match status" value="1"/>
</dbReference>
<evidence type="ECO:0000256" key="2">
    <source>
        <dbReference type="ARBA" id="ARBA00012720"/>
    </source>
</evidence>
<dbReference type="InterPro" id="IPR052054">
    <property type="entry name" value="Oxidative_DNA_repair_enzyme"/>
</dbReference>
<dbReference type="Pfam" id="PF07934">
    <property type="entry name" value="OGG_N"/>
    <property type="match status" value="1"/>
</dbReference>
<dbReference type="GO" id="GO:0003684">
    <property type="term" value="F:damaged DNA binding"/>
    <property type="evidence" value="ECO:0007669"/>
    <property type="project" value="InterPro"/>
</dbReference>
<name>A0A8J6TYY8_9FIRM</name>
<dbReference type="GO" id="GO:0006289">
    <property type="term" value="P:nucleotide-excision repair"/>
    <property type="evidence" value="ECO:0007669"/>
    <property type="project" value="InterPro"/>
</dbReference>
<gene>
    <name evidence="11" type="ORF">H8702_05855</name>
</gene>
<dbReference type="InterPro" id="IPR003265">
    <property type="entry name" value="HhH-GPD_domain"/>
</dbReference>
<evidence type="ECO:0000256" key="3">
    <source>
        <dbReference type="ARBA" id="ARBA00022763"/>
    </source>
</evidence>
<keyword evidence="4" id="KW-0378">Hydrolase</keyword>
<feature type="domain" description="HhH-GPD" evidence="10">
    <location>
        <begin position="112"/>
        <end position="265"/>
    </location>
</feature>
<dbReference type="SUPFAM" id="SSF48150">
    <property type="entry name" value="DNA-glycosylase"/>
    <property type="match status" value="1"/>
</dbReference>
<keyword evidence="12" id="KW-1185">Reference proteome</keyword>
<dbReference type="SUPFAM" id="SSF55945">
    <property type="entry name" value="TATA-box binding protein-like"/>
    <property type="match status" value="1"/>
</dbReference>
<reference evidence="11" key="1">
    <citation type="submission" date="2020-08" db="EMBL/GenBank/DDBJ databases">
        <title>Genome public.</title>
        <authorList>
            <person name="Liu C."/>
            <person name="Sun Q."/>
        </authorList>
    </citation>
    <scope>NUCLEOTIDE SEQUENCE</scope>
    <source>
        <strain evidence="11">NSJ-15</strain>
    </source>
</reference>
<keyword evidence="5" id="KW-0234">DNA repair</keyword>
<dbReference type="InterPro" id="IPR012904">
    <property type="entry name" value="OGG_N"/>
</dbReference>
<evidence type="ECO:0000256" key="9">
    <source>
        <dbReference type="ARBA" id="ARBA00044632"/>
    </source>
</evidence>
<dbReference type="Proteomes" id="UP000632659">
    <property type="component" value="Unassembled WGS sequence"/>
</dbReference>
<evidence type="ECO:0000256" key="8">
    <source>
        <dbReference type="ARBA" id="ARBA00023295"/>
    </source>
</evidence>
<proteinExistence type="inferred from homology"/>
<dbReference type="GO" id="GO:0008534">
    <property type="term" value="F:oxidized purine nucleobase lesion DNA N-glycosylase activity"/>
    <property type="evidence" value="ECO:0007669"/>
    <property type="project" value="InterPro"/>
</dbReference>
<dbReference type="AlphaFoldDB" id="A0A8J6TYY8"/>
<dbReference type="InterPro" id="IPR011257">
    <property type="entry name" value="DNA_glycosylase"/>
</dbReference>
<dbReference type="InterPro" id="IPR023170">
    <property type="entry name" value="HhH_base_excis_C"/>
</dbReference>
<sequence>MAQQTTLTIPNFSLRDTLLCGQCFRWEELPDGSFSGFAGSHFASVLQSGDQVFITSDTDAAFWEAYFDCDTDYEAAKKRLSHYRAMRRPIERAGGIRLLRQDPWEALCSFIISQNNNIPRIKGIISRMCEAFGEAVPGGYTFPAAERLAACTLDDLAPLRAGFRGKYLLDAAQRVNDGRVVLDRIAASSTEEGEAELIQIFGVGVKVAQCVLLYGFHKLDAFPVDVWMKKVLALHFPNGFPKQAKKDRGIAQQFLFHDIRSFPDQQ</sequence>
<evidence type="ECO:0000256" key="4">
    <source>
        <dbReference type="ARBA" id="ARBA00022801"/>
    </source>
</evidence>